<evidence type="ECO:0000313" key="3">
    <source>
        <dbReference type="RGD" id="70516"/>
    </source>
</evidence>
<name>A6IUD1_RAT</name>
<dbReference type="AlphaFoldDB" id="A6IUD1"/>
<evidence type="ECO:0000313" key="2">
    <source>
        <dbReference type="Proteomes" id="UP000234681"/>
    </source>
</evidence>
<dbReference type="RGD" id="70516">
    <property type="gene designation" value="Car6"/>
</dbReference>
<sequence>MDLDGCTRNQTFHNPLSIIHLNLGSADAAHGRDLVMTLSLIPGTRKKRKSFTLIYVINHPEPPFLM</sequence>
<dbReference type="Proteomes" id="UP000234681">
    <property type="component" value="Chromosome 5"/>
</dbReference>
<organism evidence="1 2">
    <name type="scientific">Rattus norvegicus</name>
    <name type="common">Rat</name>
    <dbReference type="NCBI Taxonomy" id="10116"/>
    <lineage>
        <taxon>Eukaryota</taxon>
        <taxon>Metazoa</taxon>
        <taxon>Chordata</taxon>
        <taxon>Craniata</taxon>
        <taxon>Vertebrata</taxon>
        <taxon>Euteleostomi</taxon>
        <taxon>Mammalia</taxon>
        <taxon>Eutheria</taxon>
        <taxon>Euarchontoglires</taxon>
        <taxon>Glires</taxon>
        <taxon>Rodentia</taxon>
        <taxon>Myomorpha</taxon>
        <taxon>Muroidea</taxon>
        <taxon>Muridae</taxon>
        <taxon>Murinae</taxon>
        <taxon>Rattus</taxon>
    </lineage>
</organism>
<proteinExistence type="predicted"/>
<dbReference type="AGR" id="RGD:70516"/>
<dbReference type="EMBL" id="CH473968">
    <property type="protein sequence ID" value="EDL81183.1"/>
    <property type="molecule type" value="Genomic_DNA"/>
</dbReference>
<gene>
    <name evidence="1 3" type="primary">Car6</name>
    <name evidence="1" type="ORF">rCG_31452</name>
</gene>
<evidence type="ECO:0000313" key="1">
    <source>
        <dbReference type="EMBL" id="EDL81183.1"/>
    </source>
</evidence>
<protein>
    <submittedName>
        <fullName evidence="1">Carbonic anhydrase 6, isoform CRA_b</fullName>
    </submittedName>
</protein>
<reference evidence="2" key="1">
    <citation type="submission" date="2005-09" db="EMBL/GenBank/DDBJ databases">
        <authorList>
            <person name="Mural R.J."/>
            <person name="Li P.W."/>
            <person name="Adams M.D."/>
            <person name="Amanatides P.G."/>
            <person name="Baden-Tillson H."/>
            <person name="Barnstead M."/>
            <person name="Chin S.H."/>
            <person name="Dew I."/>
            <person name="Evans C.A."/>
            <person name="Ferriera S."/>
            <person name="Flanigan M."/>
            <person name="Fosler C."/>
            <person name="Glodek A."/>
            <person name="Gu Z."/>
            <person name="Holt R.A."/>
            <person name="Jennings D."/>
            <person name="Kraft C.L."/>
            <person name="Lu F."/>
            <person name="Nguyen T."/>
            <person name="Nusskern D.R."/>
            <person name="Pfannkoch C.M."/>
            <person name="Sitter C."/>
            <person name="Sutton G.G."/>
            <person name="Venter J.C."/>
            <person name="Wang Z."/>
            <person name="Woodage T."/>
            <person name="Zheng X.H."/>
            <person name="Zhong F."/>
        </authorList>
    </citation>
    <scope>NUCLEOTIDE SEQUENCE [LARGE SCALE GENOMIC DNA]</scope>
    <source>
        <strain>BN</strain>
        <strain evidence="2">Sprague-Dawley</strain>
    </source>
</reference>
<accession>A6IUD1</accession>